<dbReference type="Proteomes" id="UP000231466">
    <property type="component" value="Unassembled WGS sequence"/>
</dbReference>
<proteinExistence type="predicted"/>
<gene>
    <name evidence="1" type="ORF">COT89_03160</name>
</gene>
<name>A0A2H0VF76_9BACT</name>
<reference evidence="2" key="1">
    <citation type="submission" date="2017-09" db="EMBL/GenBank/DDBJ databases">
        <title>Depth-based differentiation of microbial function through sediment-hosted aquifers and enrichment of novel symbionts in the deep terrestrial subsurface.</title>
        <authorList>
            <person name="Probst A.J."/>
            <person name="Ladd B."/>
            <person name="Jarett J.K."/>
            <person name="Geller-Mcgrath D.E."/>
            <person name="Sieber C.M.K."/>
            <person name="Emerson J.B."/>
            <person name="Anantharaman K."/>
            <person name="Thomas B.C."/>
            <person name="Malmstrom R."/>
            <person name="Stieglmeier M."/>
            <person name="Klingl A."/>
            <person name="Woyke T."/>
            <person name="Ryan C.M."/>
            <person name="Banfield J.F."/>
        </authorList>
    </citation>
    <scope>NUCLEOTIDE SEQUENCE [LARGE SCALE GENOMIC DNA]</scope>
</reference>
<sequence>MPFVTIRRKEDALTDGSEGTLSALCDLLEEKLPSIVGMGGGIEFDTPFFDKSARHVPDVRVEVEGHAYLERDEDRIASQLRTAIDSSGIVPEDVLLQIAVKLPRLGVA</sequence>
<accession>A0A2H0VF76</accession>
<dbReference type="AlphaFoldDB" id="A0A2H0VF76"/>
<evidence type="ECO:0000313" key="2">
    <source>
        <dbReference type="Proteomes" id="UP000231466"/>
    </source>
</evidence>
<organism evidence="1 2">
    <name type="scientific">Candidatus Colwellbacteria bacterium CG10_big_fil_rev_8_21_14_0_10_42_22</name>
    <dbReference type="NCBI Taxonomy" id="1974540"/>
    <lineage>
        <taxon>Bacteria</taxon>
        <taxon>Candidatus Colwelliibacteriota</taxon>
    </lineage>
</organism>
<dbReference type="EMBL" id="PFAH01000010">
    <property type="protein sequence ID" value="PIR97748.1"/>
    <property type="molecule type" value="Genomic_DNA"/>
</dbReference>
<protein>
    <submittedName>
        <fullName evidence="1">Uncharacterized protein</fullName>
    </submittedName>
</protein>
<comment type="caution">
    <text evidence="1">The sequence shown here is derived from an EMBL/GenBank/DDBJ whole genome shotgun (WGS) entry which is preliminary data.</text>
</comment>
<evidence type="ECO:0000313" key="1">
    <source>
        <dbReference type="EMBL" id="PIR97748.1"/>
    </source>
</evidence>